<accession>A0A4U1IMM1</accession>
<keyword evidence="2" id="KW-0472">Membrane</keyword>
<dbReference type="RefSeq" id="WP_136935720.1">
    <property type="nucleotide sequence ID" value="NZ_SSMQ01000097.1"/>
</dbReference>
<reference evidence="3 4" key="1">
    <citation type="submission" date="2019-04" db="EMBL/GenBank/DDBJ databases">
        <authorList>
            <person name="Li Y."/>
            <person name="Wang J."/>
        </authorList>
    </citation>
    <scope>NUCLEOTIDE SEQUENCE [LARGE SCALE GENOMIC DNA]</scope>
    <source>
        <strain evidence="3 4">DSM 14668</strain>
    </source>
</reference>
<evidence type="ECO:0000313" key="4">
    <source>
        <dbReference type="Proteomes" id="UP000309215"/>
    </source>
</evidence>
<evidence type="ECO:0000256" key="2">
    <source>
        <dbReference type="SAM" id="Phobius"/>
    </source>
</evidence>
<comment type="caution">
    <text evidence="3">The sequence shown here is derived from an EMBL/GenBank/DDBJ whole genome shotgun (WGS) entry which is preliminary data.</text>
</comment>
<protein>
    <recommendedName>
        <fullName evidence="5">TonB C-terminal domain-containing protein</fullName>
    </recommendedName>
</protein>
<evidence type="ECO:0008006" key="5">
    <source>
        <dbReference type="Google" id="ProtNLM"/>
    </source>
</evidence>
<feature type="region of interest" description="Disordered" evidence="1">
    <location>
        <begin position="712"/>
        <end position="744"/>
    </location>
</feature>
<feature type="transmembrane region" description="Helical" evidence="2">
    <location>
        <begin position="25"/>
        <end position="44"/>
    </location>
</feature>
<feature type="compositionally biased region" description="Basic and acidic residues" evidence="1">
    <location>
        <begin position="1"/>
        <end position="15"/>
    </location>
</feature>
<evidence type="ECO:0000256" key="1">
    <source>
        <dbReference type="SAM" id="MobiDB-lite"/>
    </source>
</evidence>
<feature type="transmembrane region" description="Helical" evidence="2">
    <location>
        <begin position="294"/>
        <end position="313"/>
    </location>
</feature>
<keyword evidence="4" id="KW-1185">Reference proteome</keyword>
<dbReference type="AlphaFoldDB" id="A0A4U1IMM1"/>
<organism evidence="3 4">
    <name type="scientific">Polyangium fumosum</name>
    <dbReference type="NCBI Taxonomy" id="889272"/>
    <lineage>
        <taxon>Bacteria</taxon>
        <taxon>Pseudomonadati</taxon>
        <taxon>Myxococcota</taxon>
        <taxon>Polyangia</taxon>
        <taxon>Polyangiales</taxon>
        <taxon>Polyangiaceae</taxon>
        <taxon>Polyangium</taxon>
    </lineage>
</organism>
<feature type="transmembrane region" description="Helical" evidence="2">
    <location>
        <begin position="243"/>
        <end position="264"/>
    </location>
</feature>
<dbReference type="OrthoDB" id="9844199at2"/>
<gene>
    <name evidence="3" type="ORF">E8A74_46980</name>
</gene>
<feature type="transmembrane region" description="Helical" evidence="2">
    <location>
        <begin position="147"/>
        <end position="167"/>
    </location>
</feature>
<feature type="transmembrane region" description="Helical" evidence="2">
    <location>
        <begin position="325"/>
        <end position="344"/>
    </location>
</feature>
<feature type="transmembrane region" description="Helical" evidence="2">
    <location>
        <begin position="64"/>
        <end position="84"/>
    </location>
</feature>
<keyword evidence="2" id="KW-1133">Transmembrane helix</keyword>
<feature type="transmembrane region" description="Helical" evidence="2">
    <location>
        <begin position="212"/>
        <end position="231"/>
    </location>
</feature>
<sequence length="744" mass="78622">MADKDASGKPEERARRASRRTRQNLAVATITLLVPIAVALVLLAEAEAGLVRVAFFSLHLAEPRGALAVGFALGFTLAATVALARFVAERRASASLVCLPPAFLAAITLAASIAWMPDPLASAPDLSLGDRARAAAFALTTRASLEGAGLLVASISLGIAALSLRPGRVTASINKDNRPLAALIVATLSLPAAALVARLLGKDDLGRDAVGSWIAALPAGMGLVAVVLGASRTNRGDGYAATRLLAAACAGIGGVLLASLAPAMGEVIALSTPGAPLPALGRAARDLRRTTVELAATGAIFALPIVLTTLVAMPPRGLTGALSRARPTLLVTFLLALAPALFVLPTNAALRHIESLVADQTRLTTNPGVSLADPSLPPGTLVVDLASPFPTELPPTTPAQIVLGFQFSPARWEHGVPVRFDGLDDSSYDLLLKGRYFSTPLRITLPDPRFGTRIAVPAIPLAPPLLGPAEPIEPPTPHAPPPGFLDIDASLDEFVLKWRIRDIVTTLRRAPREAAAGNVRHPVLAAVVADLWKDHGAHHDPQDRTRDRAMIRLSPDTRLEEARGVIASILSVERTMQTRNGETRSVPVFDVTVAEPLKPRARATLSPPDAQASDTVTLEEAEEARVSGNLTREDVDVGLAVLHAEIRDCYRIEFDKRPGEPIDLNLQFRVGADGFVGDVKLISPPGETSFGACVKDSVWRLPFPERETGISSIRQRLRLTPKPPAEDTEAPERSPESLYYGSEP</sequence>
<evidence type="ECO:0000313" key="3">
    <source>
        <dbReference type="EMBL" id="TKC95280.1"/>
    </source>
</evidence>
<feature type="region of interest" description="Disordered" evidence="1">
    <location>
        <begin position="1"/>
        <end position="20"/>
    </location>
</feature>
<dbReference type="Proteomes" id="UP000309215">
    <property type="component" value="Unassembled WGS sequence"/>
</dbReference>
<feature type="transmembrane region" description="Helical" evidence="2">
    <location>
        <begin position="96"/>
        <end position="116"/>
    </location>
</feature>
<proteinExistence type="predicted"/>
<name>A0A4U1IMM1_9BACT</name>
<feature type="transmembrane region" description="Helical" evidence="2">
    <location>
        <begin position="179"/>
        <end position="200"/>
    </location>
</feature>
<dbReference type="EMBL" id="SSMQ01000097">
    <property type="protein sequence ID" value="TKC95280.1"/>
    <property type="molecule type" value="Genomic_DNA"/>
</dbReference>
<keyword evidence="2" id="KW-0812">Transmembrane</keyword>